<evidence type="ECO:0000313" key="3">
    <source>
        <dbReference type="Proteomes" id="UP000070589"/>
    </source>
</evidence>
<comment type="caution">
    <text evidence="2">The sequence shown here is derived from an EMBL/GenBank/DDBJ whole genome shotgun (WGS) entry which is preliminary data.</text>
</comment>
<reference evidence="2 3" key="1">
    <citation type="journal article" date="2016" name="Sci. Rep.">
        <title>Metabolic traits of an uncultured archaeal lineage -MSBL1- from brine pools of the Red Sea.</title>
        <authorList>
            <person name="Mwirichia R."/>
            <person name="Alam I."/>
            <person name="Rashid M."/>
            <person name="Vinu M."/>
            <person name="Ba-Alawi W."/>
            <person name="Anthony Kamau A."/>
            <person name="Kamanda Ngugi D."/>
            <person name="Goker M."/>
            <person name="Klenk H.P."/>
            <person name="Bajic V."/>
            <person name="Stingl U."/>
        </authorList>
    </citation>
    <scope>NUCLEOTIDE SEQUENCE [LARGE SCALE GENOMIC DNA]</scope>
    <source>
        <strain evidence="2">SCGC-AAA259D14</strain>
    </source>
</reference>
<evidence type="ECO:0000313" key="2">
    <source>
        <dbReference type="EMBL" id="KXA90638.1"/>
    </source>
</evidence>
<gene>
    <name evidence="2" type="ORF">AKJ62_00260</name>
</gene>
<keyword evidence="1" id="KW-0472">Membrane</keyword>
<feature type="transmembrane region" description="Helical" evidence="1">
    <location>
        <begin position="6"/>
        <end position="27"/>
    </location>
</feature>
<evidence type="ECO:0000256" key="1">
    <source>
        <dbReference type="SAM" id="Phobius"/>
    </source>
</evidence>
<proteinExistence type="predicted"/>
<dbReference type="AlphaFoldDB" id="A0A133U8X8"/>
<organism evidence="2 3">
    <name type="scientific">candidate division MSBL1 archaeon SCGC-AAA259D14</name>
    <dbReference type="NCBI Taxonomy" id="1698261"/>
    <lineage>
        <taxon>Archaea</taxon>
        <taxon>Methanobacteriati</taxon>
        <taxon>Methanobacteriota</taxon>
        <taxon>candidate division MSBL1</taxon>
    </lineage>
</organism>
<dbReference type="Proteomes" id="UP000070589">
    <property type="component" value="Unassembled WGS sequence"/>
</dbReference>
<sequence length="75" mass="8470">MRKVVPILGILIVLVGFWVLLGSWLSFGQITLELTNRIHYRNFWALRNFVISVMIPASIALILSGIALFIEGEKT</sequence>
<protein>
    <submittedName>
        <fullName evidence="2">Uncharacterized protein</fullName>
    </submittedName>
</protein>
<keyword evidence="1" id="KW-1133">Transmembrane helix</keyword>
<dbReference type="EMBL" id="LHXL01000002">
    <property type="protein sequence ID" value="KXA90638.1"/>
    <property type="molecule type" value="Genomic_DNA"/>
</dbReference>
<keyword evidence="1" id="KW-0812">Transmembrane</keyword>
<accession>A0A133U8X8</accession>
<feature type="transmembrane region" description="Helical" evidence="1">
    <location>
        <begin position="48"/>
        <end position="70"/>
    </location>
</feature>
<keyword evidence="3" id="KW-1185">Reference proteome</keyword>
<name>A0A133U8X8_9EURY</name>